<reference evidence="4 5" key="1">
    <citation type="submission" date="2024-08" db="EMBL/GenBank/DDBJ databases">
        <authorList>
            <person name="Cucini C."/>
            <person name="Frati F."/>
        </authorList>
    </citation>
    <scope>NUCLEOTIDE SEQUENCE [LARGE SCALE GENOMIC DNA]</scope>
</reference>
<dbReference type="SUPFAM" id="SSF56059">
    <property type="entry name" value="Glutathione synthetase ATP-binding domain-like"/>
    <property type="match status" value="1"/>
</dbReference>
<dbReference type="InterPro" id="IPR011761">
    <property type="entry name" value="ATP-grasp"/>
</dbReference>
<feature type="domain" description="CoA carboxyltransferase N-terminal" evidence="3">
    <location>
        <begin position="343"/>
        <end position="641"/>
    </location>
</feature>
<dbReference type="PROSITE" id="PS00866">
    <property type="entry name" value="CPSASE_1"/>
    <property type="match status" value="1"/>
</dbReference>
<dbReference type="Gene3D" id="3.90.226.10">
    <property type="entry name" value="2-enoyl-CoA Hydratase, Chain A, domain 1"/>
    <property type="match status" value="2"/>
</dbReference>
<dbReference type="Gene3D" id="3.90.1770.10">
    <property type="entry name" value="PreATP-grasp domain"/>
    <property type="match status" value="1"/>
</dbReference>
<dbReference type="InterPro" id="IPR034733">
    <property type="entry name" value="AcCoA_carboxyl_beta"/>
</dbReference>
<dbReference type="Gene3D" id="3.30.1490.20">
    <property type="entry name" value="ATP-grasp fold, A domain"/>
    <property type="match status" value="1"/>
</dbReference>
<dbReference type="SUPFAM" id="SSF52096">
    <property type="entry name" value="ClpP/crotonase"/>
    <property type="match status" value="1"/>
</dbReference>
<dbReference type="InterPro" id="IPR013815">
    <property type="entry name" value="ATP_grasp_subdomain_1"/>
</dbReference>
<dbReference type="InterPro" id="IPR011762">
    <property type="entry name" value="COA_CT_N"/>
</dbReference>
<dbReference type="Pfam" id="PF01039">
    <property type="entry name" value="Carboxyl_trans"/>
    <property type="match status" value="1"/>
</dbReference>
<dbReference type="PROSITE" id="PS50975">
    <property type="entry name" value="ATP_GRASP"/>
    <property type="match status" value="1"/>
</dbReference>
<keyword evidence="1" id="KW-0547">Nucleotide-binding</keyword>
<accession>A0ABP1Q9T4</accession>
<evidence type="ECO:0008006" key="6">
    <source>
        <dbReference type="Google" id="ProtNLM"/>
    </source>
</evidence>
<evidence type="ECO:0000256" key="1">
    <source>
        <dbReference type="PROSITE-ProRule" id="PRU00409"/>
    </source>
</evidence>
<keyword evidence="1" id="KW-0067">ATP-binding</keyword>
<feature type="domain" description="ATP-grasp" evidence="2">
    <location>
        <begin position="35"/>
        <end position="236"/>
    </location>
</feature>
<organism evidence="4 5">
    <name type="scientific">Orchesella dallaii</name>
    <dbReference type="NCBI Taxonomy" id="48710"/>
    <lineage>
        <taxon>Eukaryota</taxon>
        <taxon>Metazoa</taxon>
        <taxon>Ecdysozoa</taxon>
        <taxon>Arthropoda</taxon>
        <taxon>Hexapoda</taxon>
        <taxon>Collembola</taxon>
        <taxon>Entomobryomorpha</taxon>
        <taxon>Entomobryoidea</taxon>
        <taxon>Orchesellidae</taxon>
        <taxon>Orchesellinae</taxon>
        <taxon>Orchesella</taxon>
    </lineage>
</organism>
<dbReference type="InterPro" id="IPR029045">
    <property type="entry name" value="ClpP/crotonase-like_dom_sf"/>
</dbReference>
<dbReference type="InterPro" id="IPR005479">
    <property type="entry name" value="CPAse_ATP-bd"/>
</dbReference>
<evidence type="ECO:0000259" key="2">
    <source>
        <dbReference type="PROSITE" id="PS50975"/>
    </source>
</evidence>
<dbReference type="EMBL" id="CAXLJM020000027">
    <property type="protein sequence ID" value="CAL8094882.1"/>
    <property type="molecule type" value="Genomic_DNA"/>
</dbReference>
<dbReference type="PANTHER" id="PTHR45728">
    <property type="entry name" value="ACETYL-COA CARBOXYLASE, ISOFORM A"/>
    <property type="match status" value="1"/>
</dbReference>
<protein>
    <recommendedName>
        <fullName evidence="6">Acetyl-CoA carboxylase</fullName>
    </recommendedName>
</protein>
<proteinExistence type="predicted"/>
<dbReference type="Pfam" id="PF08326">
    <property type="entry name" value="ACC_central"/>
    <property type="match status" value="1"/>
</dbReference>
<dbReference type="InterPro" id="IPR013537">
    <property type="entry name" value="AcCoA_COase_cen"/>
</dbReference>
<evidence type="ECO:0000313" key="4">
    <source>
        <dbReference type="EMBL" id="CAL8094882.1"/>
    </source>
</evidence>
<evidence type="ECO:0000313" key="5">
    <source>
        <dbReference type="Proteomes" id="UP001642540"/>
    </source>
</evidence>
<dbReference type="Gene3D" id="3.30.470.20">
    <property type="entry name" value="ATP-grasp fold, B domain"/>
    <property type="match status" value="1"/>
</dbReference>
<dbReference type="PROSITE" id="PS50980">
    <property type="entry name" value="COA_CT_NTER"/>
    <property type="match status" value="1"/>
</dbReference>
<keyword evidence="5" id="KW-1185">Reference proteome</keyword>
<evidence type="ECO:0000259" key="3">
    <source>
        <dbReference type="PROSITE" id="PS50980"/>
    </source>
</evidence>
<comment type="caution">
    <text evidence="4">The sequence shown here is derived from an EMBL/GenBank/DDBJ whole genome shotgun (WGS) entry which is preliminary data.</text>
</comment>
<gene>
    <name evidence="4" type="ORF">ODALV1_LOCUS8919</name>
</gene>
<sequence>MWALGDKIASSIVAQTAGVPTLPWSGSGLIASSGKDKRIKISSDLYRKGCMETAEEGLVAAQKIGFPVMIKASEGGGGKGIRKAETMDDFSNLFRQVQSEVPGSPIFIMKLATCARHLEVQLLGDQYGNAISLFGRDCSIQRRHQKIIEEAPCVIAKKDVFEEMEKASVRLAKMVGYVSAGTVEYLFFIRCIIRHSDLITKEASFEYHKNEGERLLLEAMDELEIAFSHAHAKNTDCNHIFLNFVPTVIMDPGKVEESVCNMVPRYGPRIWKLRVVQAELKMTIRMTPTSKTMPIRLCLANESGYYLNINLYKEFNDPQSGLIKFEIFGKKPGPLHGFSVSSPYKTKNYLQQKRFQAQSNDTTYVYDFPHMYRQVLERLWKEYKELNPDNNVEPPEQPLQYIDLVLDSQNDLVEEKRSEGENEIGMVAWKMKLFTPEFPHCSDIIVIANDITHLIGSFSVREDLLFLKASELSRSLKIPRIYLSANSGSRIGLAEEIKHRFKICWEDASDHEKGFRYIYLTPEEYSKEDGIGVENLRYAGMIAGETLQAYKEVVTMSMVSYRAIGIGAYLVRLGQRVIQVGNSYTILTGYGALNKLLEDLLQKANIMILAIKPQMFPGGDVKCLKKVIGGGSVTCRTVMHI</sequence>
<dbReference type="Proteomes" id="UP001642540">
    <property type="component" value="Unassembled WGS sequence"/>
</dbReference>
<dbReference type="InterPro" id="IPR049076">
    <property type="entry name" value="ACCA"/>
</dbReference>
<name>A0ABP1Q9T4_9HEXA</name>
<dbReference type="PANTHER" id="PTHR45728:SF3">
    <property type="entry name" value="ACETYL-COA CARBOXYLASE"/>
    <property type="match status" value="1"/>
</dbReference>